<dbReference type="InterPro" id="IPR011990">
    <property type="entry name" value="TPR-like_helical_dom_sf"/>
</dbReference>
<proteinExistence type="predicted"/>
<dbReference type="EMBL" id="JALGBI010000001">
    <property type="protein sequence ID" value="MCJ0763669.1"/>
    <property type="molecule type" value="Genomic_DNA"/>
</dbReference>
<accession>A0A9X2AMS4</accession>
<evidence type="ECO:0000256" key="1">
    <source>
        <dbReference type="PROSITE-ProRule" id="PRU00339"/>
    </source>
</evidence>
<evidence type="ECO:0000313" key="2">
    <source>
        <dbReference type="EMBL" id="MCJ0763669.1"/>
    </source>
</evidence>
<name>A0A9X2AMS4_9BURK</name>
<gene>
    <name evidence="2" type="ORF">MMF98_10675</name>
</gene>
<dbReference type="InterPro" id="IPR027417">
    <property type="entry name" value="P-loop_NTPase"/>
</dbReference>
<organism evidence="2 3">
    <name type="scientific">Variovorax terrae</name>
    <dbReference type="NCBI Taxonomy" id="2923278"/>
    <lineage>
        <taxon>Bacteria</taxon>
        <taxon>Pseudomonadati</taxon>
        <taxon>Pseudomonadota</taxon>
        <taxon>Betaproteobacteria</taxon>
        <taxon>Burkholderiales</taxon>
        <taxon>Comamonadaceae</taxon>
        <taxon>Variovorax</taxon>
    </lineage>
</organism>
<dbReference type="InterPro" id="IPR019734">
    <property type="entry name" value="TPR_rpt"/>
</dbReference>
<comment type="caution">
    <text evidence="2">The sequence shown here is derived from an EMBL/GenBank/DDBJ whole genome shotgun (WGS) entry which is preliminary data.</text>
</comment>
<sequence length="803" mass="88974">MTDSIGLTVYNPSSLSDADFLRGFVARQGIARELTDHLLKAASGENVVHLLILGQRGMGKTSMLRRLALAVKGDPKLSMTLIPLLFREEQYNVHSFKVFWTNCLDALGDWYDSIGEHNKAERLDREIRSLVDKSDAQALFDKWIASEGRRPLLLLDNIDLLFAGLKREHDYLKPFRPTSEGMVIVGGSATTVDAICDPNGELSKAFRVIQLDKLSKEELIACLRSIAIARGEEGEKVLAVLSTASGRIKTLHDLTGGNPRTLTMLYMLLETDVQGDVFQDLERLLDQATVLYKARVEDLPSQGRVVLDAVALAWDPVLAATVASTTLLDVGTVSSQLDRLQKEGILEKVPVSKTSKTAFQVSERFFNIWYLMRHGARRQRMKLRWLTVFLRSFYSNAQLIERAKDLVNSEGDLAVNLGVETGHLLLALGDAIDDEVWRSVLNSQARDEFQRYAESLGLSLDDIVDPGDVPLPANASEWILHGNLLRQHLKRPTDAEAAFTNAIALEPKNWAAWFNLGTTRLGNLANASGAVEALRVALSLNKKHLPTQYMLGDALYNAGDFEEAKAAYRACLKLDPKFYLAAISLGDIASEEGDVRDAATQYELVSRLAPKRDREALHASGFFVAYILEEFERAEKIYSRLLDIDPTDWVAETNIEVIKALLNTNDSPVSIAESLLKRHMAGGRALILALEALGQSDRASALSQVAKIFAAEDESVFENYRGFVLILFRKAKRDGWADLLLRILDETGAAEKYWPLIAGFDAYAFGSERLLDVNPEVRSSAQKILSLLLAPEAHSSAHTRLAG</sequence>
<keyword evidence="1" id="KW-0802">TPR repeat</keyword>
<dbReference type="SUPFAM" id="SSF52540">
    <property type="entry name" value="P-loop containing nucleoside triphosphate hydrolases"/>
    <property type="match status" value="1"/>
</dbReference>
<dbReference type="RefSeq" id="WP_243306251.1">
    <property type="nucleotide sequence ID" value="NZ_JALGBI010000001.1"/>
</dbReference>
<protein>
    <submittedName>
        <fullName evidence="2">Tetratricopeptide repeat protein</fullName>
    </submittedName>
</protein>
<reference evidence="2" key="1">
    <citation type="submission" date="2022-03" db="EMBL/GenBank/DDBJ databases">
        <authorList>
            <person name="Woo C.Y."/>
        </authorList>
    </citation>
    <scope>NUCLEOTIDE SEQUENCE</scope>
    <source>
        <strain evidence="2">CYS-02</strain>
    </source>
</reference>
<dbReference type="Gene3D" id="3.40.50.300">
    <property type="entry name" value="P-loop containing nucleotide triphosphate hydrolases"/>
    <property type="match status" value="1"/>
</dbReference>
<dbReference type="Proteomes" id="UP001139447">
    <property type="component" value="Unassembled WGS sequence"/>
</dbReference>
<dbReference type="PROSITE" id="PS50005">
    <property type="entry name" value="TPR"/>
    <property type="match status" value="1"/>
</dbReference>
<dbReference type="AlphaFoldDB" id="A0A9X2AMS4"/>
<dbReference type="PANTHER" id="PTHR44809">
    <property type="match status" value="1"/>
</dbReference>
<feature type="repeat" description="TPR" evidence="1">
    <location>
        <begin position="545"/>
        <end position="578"/>
    </location>
</feature>
<evidence type="ECO:0000313" key="3">
    <source>
        <dbReference type="Proteomes" id="UP001139447"/>
    </source>
</evidence>
<dbReference type="SUPFAM" id="SSF48452">
    <property type="entry name" value="TPR-like"/>
    <property type="match status" value="1"/>
</dbReference>
<dbReference type="Pfam" id="PF13432">
    <property type="entry name" value="TPR_16"/>
    <property type="match status" value="2"/>
</dbReference>
<dbReference type="PANTHER" id="PTHR44809:SF1">
    <property type="entry name" value="PROTEIN O-MANNOSYL-TRANSFERASE TMTC1"/>
    <property type="match status" value="1"/>
</dbReference>
<keyword evidence="3" id="KW-1185">Reference proteome</keyword>
<dbReference type="InterPro" id="IPR052943">
    <property type="entry name" value="TMTC_O-mannosyl-trnsfr"/>
</dbReference>
<dbReference type="SMART" id="SM00028">
    <property type="entry name" value="TPR"/>
    <property type="match status" value="5"/>
</dbReference>
<dbReference type="Gene3D" id="1.25.40.10">
    <property type="entry name" value="Tetratricopeptide repeat domain"/>
    <property type="match status" value="1"/>
</dbReference>